<organism evidence="1 2">
    <name type="scientific">Actinocatenispora comari</name>
    <dbReference type="NCBI Taxonomy" id="2807577"/>
    <lineage>
        <taxon>Bacteria</taxon>
        <taxon>Bacillati</taxon>
        <taxon>Actinomycetota</taxon>
        <taxon>Actinomycetes</taxon>
        <taxon>Micromonosporales</taxon>
        <taxon>Micromonosporaceae</taxon>
        <taxon>Actinocatenispora</taxon>
    </lineage>
</organism>
<evidence type="ECO:0000313" key="1">
    <source>
        <dbReference type="EMBL" id="GIL29137.1"/>
    </source>
</evidence>
<reference evidence="2" key="1">
    <citation type="journal article" date="2021" name="Int. J. Syst. Evol. Microbiol.">
        <title>Actinocatenispora comari sp. nov., an endophytic actinomycete isolated from aerial parts of Comarum salesowianum.</title>
        <authorList>
            <person name="Oyunbileg N."/>
            <person name="Iizaka Y."/>
            <person name="Hamada M."/>
            <person name="Davaapurev B.O."/>
            <person name="Fukumoto A."/>
            <person name="Tsetseg B."/>
            <person name="Kato F."/>
            <person name="Tamura T."/>
            <person name="Batkhuu J."/>
            <person name="Anzai Y."/>
        </authorList>
    </citation>
    <scope>NUCLEOTIDE SEQUENCE [LARGE SCALE GENOMIC DNA]</scope>
    <source>
        <strain evidence="2">NUM-2625</strain>
    </source>
</reference>
<sequence length="47" mass="5574">MLPGWIRGEHEIREFFQLKWHGELVAEVDHIAELGRWVLVHLLAREG</sequence>
<dbReference type="EMBL" id="BOPO01000084">
    <property type="protein sequence ID" value="GIL29137.1"/>
    <property type="molecule type" value="Genomic_DNA"/>
</dbReference>
<accession>A0A8J4ELC6</accession>
<comment type="caution">
    <text evidence="1">The sequence shown here is derived from an EMBL/GenBank/DDBJ whole genome shotgun (WGS) entry which is preliminary data.</text>
</comment>
<gene>
    <name evidence="1" type="ORF">NUM_43910</name>
</gene>
<name>A0A8J4ELC6_9ACTN</name>
<proteinExistence type="predicted"/>
<evidence type="ECO:0000313" key="2">
    <source>
        <dbReference type="Proteomes" id="UP000614996"/>
    </source>
</evidence>
<keyword evidence="2" id="KW-1185">Reference proteome</keyword>
<protein>
    <submittedName>
        <fullName evidence="1">Uncharacterized protein</fullName>
    </submittedName>
</protein>
<dbReference type="AlphaFoldDB" id="A0A8J4ELC6"/>
<dbReference type="Proteomes" id="UP000614996">
    <property type="component" value="Unassembled WGS sequence"/>
</dbReference>